<dbReference type="AlphaFoldDB" id="A0A3P3WH97"/>
<protein>
    <submittedName>
        <fullName evidence="1">Uncharacterized protein</fullName>
    </submittedName>
</protein>
<dbReference type="OrthoDB" id="1350910at2"/>
<dbReference type="Proteomes" id="UP000271937">
    <property type="component" value="Unassembled WGS sequence"/>
</dbReference>
<keyword evidence="2" id="KW-1185">Reference proteome</keyword>
<dbReference type="EMBL" id="RQVR01000001">
    <property type="protein sequence ID" value="RRJ94144.1"/>
    <property type="molecule type" value="Genomic_DNA"/>
</dbReference>
<comment type="caution">
    <text evidence="1">The sequence shown here is derived from an EMBL/GenBank/DDBJ whole genome shotgun (WGS) entry which is preliminary data.</text>
</comment>
<proteinExistence type="predicted"/>
<name>A0A3P3WH97_9FLAO</name>
<gene>
    <name evidence="1" type="ORF">EG849_01350</name>
</gene>
<evidence type="ECO:0000313" key="2">
    <source>
        <dbReference type="Proteomes" id="UP000271937"/>
    </source>
</evidence>
<evidence type="ECO:0000313" key="1">
    <source>
        <dbReference type="EMBL" id="RRJ94144.1"/>
    </source>
</evidence>
<organism evidence="1 2">
    <name type="scientific">Flavobacterium macacae</name>
    <dbReference type="NCBI Taxonomy" id="2488993"/>
    <lineage>
        <taxon>Bacteria</taxon>
        <taxon>Pseudomonadati</taxon>
        <taxon>Bacteroidota</taxon>
        <taxon>Flavobacteriia</taxon>
        <taxon>Flavobacteriales</taxon>
        <taxon>Flavobacteriaceae</taxon>
        <taxon>Flavobacterium</taxon>
    </lineage>
</organism>
<reference evidence="1 2" key="1">
    <citation type="submission" date="2018-11" db="EMBL/GenBank/DDBJ databases">
        <title>Flavobacterium sp. nov., YIM 102600 draft genome.</title>
        <authorList>
            <person name="Li G."/>
            <person name="Jiang Y."/>
        </authorList>
    </citation>
    <scope>NUCLEOTIDE SEQUENCE [LARGE SCALE GENOMIC DNA]</scope>
    <source>
        <strain evidence="1 2">YIM 102600</strain>
    </source>
</reference>
<accession>A0A3P3WH97</accession>
<dbReference type="PROSITE" id="PS51257">
    <property type="entry name" value="PROKAR_LIPOPROTEIN"/>
    <property type="match status" value="1"/>
</dbReference>
<dbReference type="RefSeq" id="WP_148096050.1">
    <property type="nucleotide sequence ID" value="NZ_RQVR01000001.1"/>
</dbReference>
<sequence length="197" mass="22749">MHKNQFKNSIINMRIPSILATAFLSIFLFSCKSENKEQDQKDVVTVEKPQINDELFTITINAVVEKDDSFQVYYKDAEKDAFVEEKSLYNVFKGSNQAQDIQFVLPENALPNYLRFDFGINKEQSEVVINSIKIDYLGENFTIKNNELDLFISFNDQTLKFNKEKGSIAPFVAKDGSYDPMSFTGQTLYDKIQIFKQ</sequence>